<dbReference type="WBParaSite" id="Csp11.Scaffold488.g2003.t1">
    <property type="protein sequence ID" value="Csp11.Scaffold488.g2003.t1"/>
    <property type="gene ID" value="Csp11.Scaffold488.g2003"/>
</dbReference>
<organism evidence="1 2">
    <name type="scientific">Caenorhabditis tropicalis</name>
    <dbReference type="NCBI Taxonomy" id="1561998"/>
    <lineage>
        <taxon>Eukaryota</taxon>
        <taxon>Metazoa</taxon>
        <taxon>Ecdysozoa</taxon>
        <taxon>Nematoda</taxon>
        <taxon>Chromadorea</taxon>
        <taxon>Rhabditida</taxon>
        <taxon>Rhabditina</taxon>
        <taxon>Rhabditomorpha</taxon>
        <taxon>Rhabditoidea</taxon>
        <taxon>Rhabditidae</taxon>
        <taxon>Peloderinae</taxon>
        <taxon>Caenorhabditis</taxon>
    </lineage>
</organism>
<sequence>MFSCKFWSSQLHLFNTCDVLTLFHINADNQMTIMSDKKNIEMKEKRVWEEKRLRLEINFRISLSMISLFFIFMRS</sequence>
<protein>
    <submittedName>
        <fullName evidence="2">Ovule protein</fullName>
    </submittedName>
</protein>
<accession>A0A1I7T394</accession>
<evidence type="ECO:0000313" key="1">
    <source>
        <dbReference type="Proteomes" id="UP000095282"/>
    </source>
</evidence>
<keyword evidence="1" id="KW-1185">Reference proteome</keyword>
<evidence type="ECO:0000313" key="2">
    <source>
        <dbReference type="WBParaSite" id="Csp11.Scaffold488.g2003.t1"/>
    </source>
</evidence>
<dbReference type="Proteomes" id="UP000095282">
    <property type="component" value="Unplaced"/>
</dbReference>
<proteinExistence type="predicted"/>
<dbReference type="AlphaFoldDB" id="A0A1I7T394"/>
<name>A0A1I7T394_9PELO</name>
<reference evidence="2" key="1">
    <citation type="submission" date="2016-11" db="UniProtKB">
        <authorList>
            <consortium name="WormBaseParasite"/>
        </authorList>
    </citation>
    <scope>IDENTIFICATION</scope>
</reference>